<dbReference type="Proteomes" id="UP001590951">
    <property type="component" value="Unassembled WGS sequence"/>
</dbReference>
<name>A0ABR4BGW1_9LECA</name>
<dbReference type="InterPro" id="IPR029063">
    <property type="entry name" value="SAM-dependent_MTases_sf"/>
</dbReference>
<dbReference type="Pfam" id="PF13489">
    <property type="entry name" value="Methyltransf_23"/>
    <property type="match status" value="1"/>
</dbReference>
<dbReference type="EMBL" id="JBHFEH010000006">
    <property type="protein sequence ID" value="KAL2057054.1"/>
    <property type="molecule type" value="Genomic_DNA"/>
</dbReference>
<gene>
    <name evidence="2" type="ORF">ABVK25_002793</name>
</gene>
<dbReference type="PANTHER" id="PTHR43591:SF24">
    <property type="entry name" value="2-METHOXY-6-POLYPRENYL-1,4-BENZOQUINOL METHYLASE, MITOCHONDRIAL"/>
    <property type="match status" value="1"/>
</dbReference>
<evidence type="ECO:0008006" key="4">
    <source>
        <dbReference type="Google" id="ProtNLM"/>
    </source>
</evidence>
<keyword evidence="3" id="KW-1185">Reference proteome</keyword>
<evidence type="ECO:0000256" key="1">
    <source>
        <dbReference type="SAM" id="MobiDB-lite"/>
    </source>
</evidence>
<evidence type="ECO:0000313" key="3">
    <source>
        <dbReference type="Proteomes" id="UP001590951"/>
    </source>
</evidence>
<protein>
    <recommendedName>
        <fullName evidence="4">S-adenosyl-L-methionine-dependent methyltransferase</fullName>
    </recommendedName>
</protein>
<reference evidence="2 3" key="1">
    <citation type="submission" date="2024-09" db="EMBL/GenBank/DDBJ databases">
        <title>Rethinking Asexuality: The Enigmatic Case of Functional Sexual Genes in Lepraria (Stereocaulaceae).</title>
        <authorList>
            <person name="Doellman M."/>
            <person name="Sun Y."/>
            <person name="Barcenas-Pena A."/>
            <person name="Lumbsch H.T."/>
            <person name="Grewe F."/>
        </authorList>
    </citation>
    <scope>NUCLEOTIDE SEQUENCE [LARGE SCALE GENOMIC DNA]</scope>
    <source>
        <strain evidence="2 3">Grewe 0041</strain>
    </source>
</reference>
<proteinExistence type="predicted"/>
<comment type="caution">
    <text evidence="2">The sequence shown here is derived from an EMBL/GenBank/DDBJ whole genome shotgun (WGS) entry which is preliminary data.</text>
</comment>
<dbReference type="Gene3D" id="3.40.50.150">
    <property type="entry name" value="Vaccinia Virus protein VP39"/>
    <property type="match status" value="1"/>
</dbReference>
<feature type="region of interest" description="Disordered" evidence="1">
    <location>
        <begin position="1"/>
        <end position="22"/>
    </location>
</feature>
<sequence>MASGSAEISIDEGYEDERDGSSIFDDSSRMSIVSSLRHYRLENNRKYHTYRDGSYWIPHDDEALRLDIIAHHLFLLTFNDKLHLAPLKDPKRVIDVGTGIGIWASDFADLNPDTDVIGTDLSPTQGVPQPPNLHFETDDACSEWVYPADHFDYVHVRLLYASIADWPAFYEECYNHLAPGGYLEHAEVSPILKSDDGSTDMDEAYHHQGRLAIEAAQKFGKQINIQPELKDMIIKAGFEDVKEVSYKWPIGEWPQDPRLKDIGRWNAHHWSQGIEPWALRLLTQYMGWTLDEVKTWTAKIRTSILNRKYHAYQPLSVVVARKPL</sequence>
<organism evidence="2 3">
    <name type="scientific">Lepraria finkii</name>
    <dbReference type="NCBI Taxonomy" id="1340010"/>
    <lineage>
        <taxon>Eukaryota</taxon>
        <taxon>Fungi</taxon>
        <taxon>Dikarya</taxon>
        <taxon>Ascomycota</taxon>
        <taxon>Pezizomycotina</taxon>
        <taxon>Lecanoromycetes</taxon>
        <taxon>OSLEUM clade</taxon>
        <taxon>Lecanoromycetidae</taxon>
        <taxon>Lecanorales</taxon>
        <taxon>Lecanorineae</taxon>
        <taxon>Stereocaulaceae</taxon>
        <taxon>Lepraria</taxon>
    </lineage>
</organism>
<dbReference type="PANTHER" id="PTHR43591">
    <property type="entry name" value="METHYLTRANSFERASE"/>
    <property type="match status" value="1"/>
</dbReference>
<dbReference type="CDD" id="cd02440">
    <property type="entry name" value="AdoMet_MTases"/>
    <property type="match status" value="1"/>
</dbReference>
<evidence type="ECO:0000313" key="2">
    <source>
        <dbReference type="EMBL" id="KAL2057054.1"/>
    </source>
</evidence>
<feature type="compositionally biased region" description="Acidic residues" evidence="1">
    <location>
        <begin position="9"/>
        <end position="18"/>
    </location>
</feature>
<dbReference type="SUPFAM" id="SSF53335">
    <property type="entry name" value="S-adenosyl-L-methionine-dependent methyltransferases"/>
    <property type="match status" value="1"/>
</dbReference>
<accession>A0ABR4BGW1</accession>